<accession>U1GQE1</accession>
<feature type="compositionally biased region" description="Basic and acidic residues" evidence="1">
    <location>
        <begin position="81"/>
        <end position="91"/>
    </location>
</feature>
<dbReference type="AlphaFoldDB" id="U1GQE1"/>
<evidence type="ECO:0000313" key="2">
    <source>
        <dbReference type="EMBL" id="ERF74558.1"/>
    </source>
</evidence>
<gene>
    <name evidence="2" type="ORF">EPUS_00688</name>
</gene>
<protein>
    <recommendedName>
        <fullName evidence="4">Protein NO VEIN C-terminal domain-containing protein</fullName>
    </recommendedName>
</protein>
<proteinExistence type="predicted"/>
<dbReference type="Proteomes" id="UP000019373">
    <property type="component" value="Unassembled WGS sequence"/>
</dbReference>
<feature type="region of interest" description="Disordered" evidence="1">
    <location>
        <begin position="74"/>
        <end position="140"/>
    </location>
</feature>
<dbReference type="EMBL" id="KE720872">
    <property type="protein sequence ID" value="ERF74558.1"/>
    <property type="molecule type" value="Genomic_DNA"/>
</dbReference>
<keyword evidence="3" id="KW-1185">Reference proteome</keyword>
<reference evidence="3" key="1">
    <citation type="journal article" date="2014" name="BMC Genomics">
        <title>Genome characteristics reveal the impact of lichenization on lichen-forming fungus Endocarpon pusillum Hedwig (Verrucariales, Ascomycota).</title>
        <authorList>
            <person name="Wang Y.-Y."/>
            <person name="Liu B."/>
            <person name="Zhang X.-Y."/>
            <person name="Zhou Q.-M."/>
            <person name="Zhang T."/>
            <person name="Li H."/>
            <person name="Yu Y.-F."/>
            <person name="Zhang X.-L."/>
            <person name="Hao X.-Y."/>
            <person name="Wang M."/>
            <person name="Wang L."/>
            <person name="Wei J.-C."/>
        </authorList>
    </citation>
    <scope>NUCLEOTIDE SEQUENCE [LARGE SCALE GENOMIC DNA]</scope>
    <source>
        <strain evidence="3">Z07020 / HMAS-L-300199</strain>
    </source>
</reference>
<dbReference type="GeneID" id="19235749"/>
<evidence type="ECO:0000313" key="3">
    <source>
        <dbReference type="Proteomes" id="UP000019373"/>
    </source>
</evidence>
<sequence length="392" mass="44263">MKYGRLSPRDTSEEICKCCGIGDEKWKSLITDVLFEEDDREIEDMLSRRKIGGYNENDLDAVLINVTAQNCTSAASQLGRPSDKVEARSETKTSSTISLQQTSSEEVRTQEPAVLKEILNQSRPPKMPYQGYASAAPGPELTSRDLKQAARQAEIGEAVLIGGRENVAPQTYASNGSGYLAKIKPNRMIRPAIRPKGKSSLHHSTHERPVVMVAGRDHAQELKVGVRGEEAVFNILRDILGSGIDESSWTTELRHHVHGYKLWAPEDRDTLYSDFTVRDEAGKLMKWMIDNDVKFPTYWETGEGDMLYHIEVKATAKEHFNEPFFMSYLQMDKAKEIARSKSSHGVREAFVIFRVYDTESQVPGLEVYYDPWTLIQEGKLTCQAQEWRISPA</sequence>
<evidence type="ECO:0000256" key="1">
    <source>
        <dbReference type="SAM" id="MobiDB-lite"/>
    </source>
</evidence>
<dbReference type="OrthoDB" id="1262810at2759"/>
<feature type="compositionally biased region" description="Low complexity" evidence="1">
    <location>
        <begin position="92"/>
        <end position="104"/>
    </location>
</feature>
<organism evidence="2 3">
    <name type="scientific">Endocarpon pusillum (strain Z07020 / HMAS-L-300199)</name>
    <name type="common">Lichen-forming fungus</name>
    <dbReference type="NCBI Taxonomy" id="1263415"/>
    <lineage>
        <taxon>Eukaryota</taxon>
        <taxon>Fungi</taxon>
        <taxon>Dikarya</taxon>
        <taxon>Ascomycota</taxon>
        <taxon>Pezizomycotina</taxon>
        <taxon>Eurotiomycetes</taxon>
        <taxon>Chaetothyriomycetidae</taxon>
        <taxon>Verrucariales</taxon>
        <taxon>Verrucariaceae</taxon>
        <taxon>Endocarpon</taxon>
    </lineage>
</organism>
<dbReference type="RefSeq" id="XP_007799659.1">
    <property type="nucleotide sequence ID" value="XM_007801468.1"/>
</dbReference>
<evidence type="ECO:0008006" key="4">
    <source>
        <dbReference type="Google" id="ProtNLM"/>
    </source>
</evidence>
<name>U1GQE1_ENDPU</name>
<dbReference type="HOGENOM" id="CLU_704043_0_0_1"/>